<comment type="subcellular location">
    <subcellularLocation>
        <location evidence="1">Endoplasmic reticulum</location>
    </subcellularLocation>
</comment>
<evidence type="ECO:0000256" key="7">
    <source>
        <dbReference type="ARBA" id="ARBA00022824"/>
    </source>
</evidence>
<dbReference type="GO" id="GO:0004577">
    <property type="term" value="F:N-acetylglucosaminyldiphosphodolichol N-acetylglucosaminyltransferase activity"/>
    <property type="evidence" value="ECO:0007669"/>
    <property type="project" value="UniProtKB-EC"/>
</dbReference>
<protein>
    <recommendedName>
        <fullName evidence="4">UDP-N-acetylglucosamine transferase subunit ALG13</fullName>
        <ecNumber evidence="3">2.4.1.141</ecNumber>
    </recommendedName>
</protein>
<accession>A7SNB4</accession>
<dbReference type="STRING" id="45351.A7SNB4"/>
<dbReference type="EC" id="2.4.1.141" evidence="3"/>
<dbReference type="Proteomes" id="UP000001593">
    <property type="component" value="Unassembled WGS sequence"/>
</dbReference>
<dbReference type="InterPro" id="IPR039042">
    <property type="entry name" value="Alg13-like"/>
</dbReference>
<dbReference type="OrthoDB" id="20273at2759"/>
<organism evidence="9 10">
    <name type="scientific">Nematostella vectensis</name>
    <name type="common">Starlet sea anemone</name>
    <dbReference type="NCBI Taxonomy" id="45351"/>
    <lineage>
        <taxon>Eukaryota</taxon>
        <taxon>Metazoa</taxon>
        <taxon>Cnidaria</taxon>
        <taxon>Anthozoa</taxon>
        <taxon>Hexacorallia</taxon>
        <taxon>Actiniaria</taxon>
        <taxon>Edwardsiidae</taxon>
        <taxon>Nematostella</taxon>
    </lineage>
</organism>
<dbReference type="GO" id="GO:0006488">
    <property type="term" value="P:dolichol-linked oligosaccharide biosynthetic process"/>
    <property type="evidence" value="ECO:0007669"/>
    <property type="project" value="InterPro"/>
</dbReference>
<evidence type="ECO:0000256" key="6">
    <source>
        <dbReference type="ARBA" id="ARBA00022679"/>
    </source>
</evidence>
<dbReference type="GO" id="GO:0005783">
    <property type="term" value="C:endoplasmic reticulum"/>
    <property type="evidence" value="ECO:0007669"/>
    <property type="project" value="UniProtKB-SubCell"/>
</dbReference>
<dbReference type="InParanoid" id="A7SNB4"/>
<evidence type="ECO:0000256" key="4">
    <source>
        <dbReference type="ARBA" id="ARBA00017468"/>
    </source>
</evidence>
<keyword evidence="5" id="KW-0328">Glycosyltransferase</keyword>
<feature type="non-terminal residue" evidence="9">
    <location>
        <position position="1"/>
    </location>
</feature>
<dbReference type="EMBL" id="DS469718">
    <property type="protein sequence ID" value="EDO34824.1"/>
    <property type="molecule type" value="Genomic_DNA"/>
</dbReference>
<dbReference type="PANTHER" id="PTHR12867:SF6">
    <property type="entry name" value="N-ACETYLGLUCOSAMINYLDIPHOSPHODOLICHOL N-ACETYLGLUCOSAMINYLTRANSFERASE"/>
    <property type="match status" value="1"/>
</dbReference>
<dbReference type="SUPFAM" id="SSF53756">
    <property type="entry name" value="UDP-Glycosyltransferase/glycogen phosphorylase"/>
    <property type="match status" value="1"/>
</dbReference>
<evidence type="ECO:0000256" key="1">
    <source>
        <dbReference type="ARBA" id="ARBA00004240"/>
    </source>
</evidence>
<dbReference type="Gene3D" id="3.40.50.2000">
    <property type="entry name" value="Glycogen Phosphorylase B"/>
    <property type="match status" value="1"/>
</dbReference>
<dbReference type="HOGENOM" id="CLU_085408_2_2_1"/>
<comment type="similarity">
    <text evidence="2">Belongs to the glycosyltransferase 28 family.</text>
</comment>
<sequence length="162" mass="17777">VVFVTVGTTSFDKLVETVTSPTICKILQGHGYKKLVLQIGKGEFEPECCNQNGFIVEFYRYKDSIAQDIAKASLVISHAGSGSILESLQAKRPLVVVINEELMGNHQLELAHELAEYHHLIYANCRTLQGILQTLDVSALLPFPPGRPITFGSYLNSVMGVS</sequence>
<evidence type="ECO:0000259" key="8">
    <source>
        <dbReference type="Pfam" id="PF04101"/>
    </source>
</evidence>
<evidence type="ECO:0000313" key="10">
    <source>
        <dbReference type="Proteomes" id="UP000001593"/>
    </source>
</evidence>
<reference evidence="9 10" key="1">
    <citation type="journal article" date="2007" name="Science">
        <title>Sea anemone genome reveals ancestral eumetazoan gene repertoire and genomic organization.</title>
        <authorList>
            <person name="Putnam N.H."/>
            <person name="Srivastava M."/>
            <person name="Hellsten U."/>
            <person name="Dirks B."/>
            <person name="Chapman J."/>
            <person name="Salamov A."/>
            <person name="Terry A."/>
            <person name="Shapiro H."/>
            <person name="Lindquist E."/>
            <person name="Kapitonov V.V."/>
            <person name="Jurka J."/>
            <person name="Genikhovich G."/>
            <person name="Grigoriev I.V."/>
            <person name="Lucas S.M."/>
            <person name="Steele R.E."/>
            <person name="Finnerty J.R."/>
            <person name="Technau U."/>
            <person name="Martindale M.Q."/>
            <person name="Rokhsar D.S."/>
        </authorList>
    </citation>
    <scope>NUCLEOTIDE SEQUENCE [LARGE SCALE GENOMIC DNA]</scope>
    <source>
        <strain evidence="10">CH2 X CH6</strain>
    </source>
</reference>
<dbReference type="PANTHER" id="PTHR12867">
    <property type="entry name" value="GLYCOSYL TRANSFERASE-RELATED"/>
    <property type="match status" value="1"/>
</dbReference>
<evidence type="ECO:0000256" key="5">
    <source>
        <dbReference type="ARBA" id="ARBA00022676"/>
    </source>
</evidence>
<dbReference type="Pfam" id="PF04101">
    <property type="entry name" value="Glyco_tran_28_C"/>
    <property type="match status" value="1"/>
</dbReference>
<dbReference type="OMA" id="YCKPSQL"/>
<evidence type="ECO:0000313" key="9">
    <source>
        <dbReference type="EMBL" id="EDO34824.1"/>
    </source>
</evidence>
<evidence type="ECO:0000256" key="3">
    <source>
        <dbReference type="ARBA" id="ARBA00012614"/>
    </source>
</evidence>
<keyword evidence="6" id="KW-0808">Transferase</keyword>
<dbReference type="PhylomeDB" id="A7SNB4"/>
<proteinExistence type="inferred from homology"/>
<feature type="domain" description="Glycosyl transferase family 28 C-terminal" evidence="8">
    <location>
        <begin position="1"/>
        <end position="120"/>
    </location>
</feature>
<gene>
    <name evidence="9" type="ORF">NEMVEDRAFT_v1g44380</name>
</gene>
<dbReference type="KEGG" id="nve:5506170"/>
<keyword evidence="7" id="KW-0256">Endoplasmic reticulum</keyword>
<evidence type="ECO:0000256" key="2">
    <source>
        <dbReference type="ARBA" id="ARBA00006962"/>
    </source>
</evidence>
<dbReference type="AlphaFoldDB" id="A7SNB4"/>
<keyword evidence="10" id="KW-1185">Reference proteome</keyword>
<dbReference type="eggNOG" id="KOG3349">
    <property type="taxonomic scope" value="Eukaryota"/>
</dbReference>
<feature type="non-terminal residue" evidence="9">
    <location>
        <position position="162"/>
    </location>
</feature>
<dbReference type="InterPro" id="IPR007235">
    <property type="entry name" value="Glyco_trans_28_C"/>
</dbReference>
<name>A7SNB4_NEMVE</name>